<feature type="chain" id="PRO_5011513833" evidence="5">
    <location>
        <begin position="40"/>
        <end position="187"/>
    </location>
</feature>
<dbReference type="InterPro" id="IPR006664">
    <property type="entry name" value="OMP_bac"/>
</dbReference>
<keyword evidence="3" id="KW-0998">Cell outer membrane</keyword>
<dbReference type="PANTHER" id="PTHR30329">
    <property type="entry name" value="STATOR ELEMENT OF FLAGELLAR MOTOR COMPLEX"/>
    <property type="match status" value="1"/>
</dbReference>
<name>A0A1H6ZVS1_9BURK</name>
<evidence type="ECO:0000256" key="2">
    <source>
        <dbReference type="ARBA" id="ARBA00023136"/>
    </source>
</evidence>
<dbReference type="PROSITE" id="PS51123">
    <property type="entry name" value="OMPA_2"/>
    <property type="match status" value="1"/>
</dbReference>
<keyword evidence="2 4" id="KW-0472">Membrane</keyword>
<proteinExistence type="predicted"/>
<evidence type="ECO:0000259" key="6">
    <source>
        <dbReference type="PROSITE" id="PS51123"/>
    </source>
</evidence>
<evidence type="ECO:0000256" key="1">
    <source>
        <dbReference type="ARBA" id="ARBA00004442"/>
    </source>
</evidence>
<protein>
    <submittedName>
        <fullName evidence="7">Outer membrane protein OmpA</fullName>
    </submittedName>
</protein>
<dbReference type="CDD" id="cd07185">
    <property type="entry name" value="OmpA_C-like"/>
    <property type="match status" value="1"/>
</dbReference>
<evidence type="ECO:0000256" key="5">
    <source>
        <dbReference type="SAM" id="SignalP"/>
    </source>
</evidence>
<evidence type="ECO:0000256" key="3">
    <source>
        <dbReference type="ARBA" id="ARBA00023237"/>
    </source>
</evidence>
<keyword evidence="8" id="KW-1185">Reference proteome</keyword>
<sequence length="187" mass="20811">MIRLSPQKRLSVPNFRKDITIMRKLLPLVTCALSLSLLAACSGLDRQNEEALNRKAGIEVTQVKDGVQVRLPEKVLFNFNESSLRPDSEPAIARVVVVLNRTKKPMIVEGHTDNVGTREYNQQLSEARAKTVANELERRGIGASRVSLKGYAFDRPVSDNDTPEGRSRNRRTEIVVTGESLEAVMGK</sequence>
<dbReference type="SUPFAM" id="SSF103088">
    <property type="entry name" value="OmpA-like"/>
    <property type="match status" value="1"/>
</dbReference>
<comment type="subcellular location">
    <subcellularLocation>
        <location evidence="1">Cell outer membrane</location>
    </subcellularLocation>
</comment>
<evidence type="ECO:0000313" key="7">
    <source>
        <dbReference type="EMBL" id="SEJ56736.1"/>
    </source>
</evidence>
<gene>
    <name evidence="7" type="ORF">SAMN05192539_101363</name>
</gene>
<dbReference type="STRING" id="667676.SAMN05192539_101363"/>
<accession>A0A1H6ZVS1</accession>
<dbReference type="Pfam" id="PF00691">
    <property type="entry name" value="OmpA"/>
    <property type="match status" value="1"/>
</dbReference>
<feature type="domain" description="OmpA-like" evidence="6">
    <location>
        <begin position="64"/>
        <end position="180"/>
    </location>
</feature>
<dbReference type="PANTHER" id="PTHR30329:SF21">
    <property type="entry name" value="LIPOPROTEIN YIAD-RELATED"/>
    <property type="match status" value="1"/>
</dbReference>
<reference evidence="8" key="1">
    <citation type="submission" date="2016-10" db="EMBL/GenBank/DDBJ databases">
        <authorList>
            <person name="Varghese N."/>
            <person name="Submissions S."/>
        </authorList>
    </citation>
    <scope>NUCLEOTIDE SEQUENCE [LARGE SCALE GENOMIC DNA]</scope>
    <source>
        <strain evidence="8">LMG 26031</strain>
    </source>
</reference>
<evidence type="ECO:0000313" key="8">
    <source>
        <dbReference type="Proteomes" id="UP000198866"/>
    </source>
</evidence>
<dbReference type="InterPro" id="IPR006665">
    <property type="entry name" value="OmpA-like"/>
</dbReference>
<dbReference type="AlphaFoldDB" id="A0A1H6ZVS1"/>
<organism evidence="7 8">
    <name type="scientific">Paraburkholderia diazotrophica</name>
    <dbReference type="NCBI Taxonomy" id="667676"/>
    <lineage>
        <taxon>Bacteria</taxon>
        <taxon>Pseudomonadati</taxon>
        <taxon>Pseudomonadota</taxon>
        <taxon>Betaproteobacteria</taxon>
        <taxon>Burkholderiales</taxon>
        <taxon>Burkholderiaceae</taxon>
        <taxon>Paraburkholderia</taxon>
    </lineage>
</organism>
<feature type="signal peptide" evidence="5">
    <location>
        <begin position="1"/>
        <end position="39"/>
    </location>
</feature>
<dbReference type="Proteomes" id="UP000198866">
    <property type="component" value="Unassembled WGS sequence"/>
</dbReference>
<dbReference type="Gene3D" id="3.30.1330.60">
    <property type="entry name" value="OmpA-like domain"/>
    <property type="match status" value="1"/>
</dbReference>
<dbReference type="GO" id="GO:0009279">
    <property type="term" value="C:cell outer membrane"/>
    <property type="evidence" value="ECO:0007669"/>
    <property type="project" value="UniProtKB-SubCell"/>
</dbReference>
<evidence type="ECO:0000256" key="4">
    <source>
        <dbReference type="PROSITE-ProRule" id="PRU00473"/>
    </source>
</evidence>
<keyword evidence="5" id="KW-0732">Signal</keyword>
<dbReference type="EMBL" id="FNYE01000013">
    <property type="protein sequence ID" value="SEJ56736.1"/>
    <property type="molecule type" value="Genomic_DNA"/>
</dbReference>
<dbReference type="PRINTS" id="PR01021">
    <property type="entry name" value="OMPADOMAIN"/>
</dbReference>
<dbReference type="InterPro" id="IPR036737">
    <property type="entry name" value="OmpA-like_sf"/>
</dbReference>
<dbReference type="InterPro" id="IPR050330">
    <property type="entry name" value="Bact_OuterMem_StrucFunc"/>
</dbReference>